<evidence type="ECO:0000313" key="9">
    <source>
        <dbReference type="Proteomes" id="UP000236544"/>
    </source>
</evidence>
<keyword evidence="4" id="KW-0862">Zinc</keyword>
<evidence type="ECO:0000256" key="6">
    <source>
        <dbReference type="SAM" id="MobiDB-lite"/>
    </source>
</evidence>
<feature type="compositionally biased region" description="Low complexity" evidence="6">
    <location>
        <begin position="159"/>
        <end position="174"/>
    </location>
</feature>
<keyword evidence="9" id="KW-1185">Reference proteome</keyword>
<reference evidence="9" key="1">
    <citation type="submission" date="2015-10" db="EMBL/GenBank/DDBJ databases">
        <authorList>
            <person name="Devillers H."/>
        </authorList>
    </citation>
    <scope>NUCLEOTIDE SEQUENCE [LARGE SCALE GENOMIC DNA]</scope>
</reference>
<gene>
    <name evidence="8" type="ORF">LAQU0_S05e04940g</name>
</gene>
<dbReference type="CDD" id="cd08830">
    <property type="entry name" value="ArfGap_ArfGap1"/>
    <property type="match status" value="1"/>
</dbReference>
<feature type="region of interest" description="Disordered" evidence="6">
    <location>
        <begin position="335"/>
        <end position="380"/>
    </location>
</feature>
<dbReference type="PRINTS" id="PR00405">
    <property type="entry name" value="REVINTRACTNG"/>
</dbReference>
<evidence type="ECO:0000256" key="1">
    <source>
        <dbReference type="ARBA" id="ARBA00022468"/>
    </source>
</evidence>
<evidence type="ECO:0000256" key="5">
    <source>
        <dbReference type="PROSITE-ProRule" id="PRU00288"/>
    </source>
</evidence>
<dbReference type="Pfam" id="PF01412">
    <property type="entry name" value="ArfGap"/>
    <property type="match status" value="1"/>
</dbReference>
<dbReference type="OrthoDB" id="983479at2759"/>
<dbReference type="GO" id="GO:0005096">
    <property type="term" value="F:GTPase activator activity"/>
    <property type="evidence" value="ECO:0007669"/>
    <property type="project" value="UniProtKB-KW"/>
</dbReference>
<accession>A0A0P1KRM9</accession>
<evidence type="ECO:0000259" key="7">
    <source>
        <dbReference type="PROSITE" id="PS50115"/>
    </source>
</evidence>
<organism evidence="8 9">
    <name type="scientific">Lachancea quebecensis</name>
    <dbReference type="NCBI Taxonomy" id="1654605"/>
    <lineage>
        <taxon>Eukaryota</taxon>
        <taxon>Fungi</taxon>
        <taxon>Dikarya</taxon>
        <taxon>Ascomycota</taxon>
        <taxon>Saccharomycotina</taxon>
        <taxon>Saccharomycetes</taxon>
        <taxon>Saccharomycetales</taxon>
        <taxon>Saccharomycetaceae</taxon>
        <taxon>Lachancea</taxon>
    </lineage>
</organism>
<evidence type="ECO:0000256" key="4">
    <source>
        <dbReference type="ARBA" id="ARBA00022833"/>
    </source>
</evidence>
<feature type="domain" description="Arf-GAP" evidence="7">
    <location>
        <begin position="12"/>
        <end position="128"/>
    </location>
</feature>
<dbReference type="GO" id="GO:0032012">
    <property type="term" value="P:regulation of ARF protein signal transduction"/>
    <property type="evidence" value="ECO:0007669"/>
    <property type="project" value="TreeGrafter"/>
</dbReference>
<dbReference type="InterPro" id="IPR037278">
    <property type="entry name" value="ARFGAP/RecO"/>
</dbReference>
<dbReference type="GO" id="GO:0030100">
    <property type="term" value="P:regulation of endocytosis"/>
    <property type="evidence" value="ECO:0007669"/>
    <property type="project" value="TreeGrafter"/>
</dbReference>
<dbReference type="FunFam" id="1.10.220.150:FF:000014">
    <property type="entry name" value="ADP-ribosylation factor GTPase-activating protein"/>
    <property type="match status" value="1"/>
</dbReference>
<dbReference type="GO" id="GO:0008270">
    <property type="term" value="F:zinc ion binding"/>
    <property type="evidence" value="ECO:0007669"/>
    <property type="project" value="UniProtKB-KW"/>
</dbReference>
<dbReference type="SUPFAM" id="SSF57863">
    <property type="entry name" value="ArfGap/RecO-like zinc finger"/>
    <property type="match status" value="1"/>
</dbReference>
<dbReference type="SMART" id="SM00105">
    <property type="entry name" value="ArfGap"/>
    <property type="match status" value="1"/>
</dbReference>
<dbReference type="PANTHER" id="PTHR46395:SF1">
    <property type="entry name" value="ADP-RIBOSYLATION FACTOR GTPASE-ACTIVATING PROTEIN 1"/>
    <property type="match status" value="1"/>
</dbReference>
<dbReference type="GO" id="GO:0000139">
    <property type="term" value="C:Golgi membrane"/>
    <property type="evidence" value="ECO:0007669"/>
    <property type="project" value="TreeGrafter"/>
</dbReference>
<dbReference type="PROSITE" id="PS50115">
    <property type="entry name" value="ARFGAP"/>
    <property type="match status" value="1"/>
</dbReference>
<dbReference type="InterPro" id="IPR001164">
    <property type="entry name" value="ArfGAP_dom"/>
</dbReference>
<evidence type="ECO:0000256" key="2">
    <source>
        <dbReference type="ARBA" id="ARBA00022723"/>
    </source>
</evidence>
<evidence type="ECO:0000313" key="8">
    <source>
        <dbReference type="EMBL" id="CUS22419.1"/>
    </source>
</evidence>
<evidence type="ECO:0000256" key="3">
    <source>
        <dbReference type="ARBA" id="ARBA00022771"/>
    </source>
</evidence>
<sequence length="380" mass="41650">MSGEWKVNPDNRRRLLQLQKIGSNKKCVDCEAPNPQWASPKFGIFICLECAGIHRGLGVHISFVRSITMDQFKPEELERMEKGGNEPFSDYLASHGVDLKLPPKLKYDNPIAADYKDKLTASVEGTEWQEPDRSDFNPASLSDSDSVASGSKNGTAIDAPAAGNAVGAGVALGPKTSDGTPLGSRRGSPQIPESQREKNEAYFAELGKKNQTKSEVLPPSQGGKYQGFGNTPANPQKKDINSSMATLSLGNLQKDPLGTFSKGWNLFSSAITKSMEEVNESMIKPSVQQIQSKELSEEAKRAAAQFGQKFQETSTYGYQAFSNFTKNLQEQYQQAPATESQYTKLFDSISQEREDQAKDSTTGASGSKTKKSEEDEWDEF</sequence>
<dbReference type="InterPro" id="IPR038508">
    <property type="entry name" value="ArfGAP_dom_sf"/>
</dbReference>
<dbReference type="PANTHER" id="PTHR46395">
    <property type="entry name" value="ADP-RIBOSYLATION FACTOR GTPASE-ACTIVATING PROTEIN 1"/>
    <property type="match status" value="1"/>
</dbReference>
<feature type="region of interest" description="Disordered" evidence="6">
    <location>
        <begin position="125"/>
        <end position="242"/>
    </location>
</feature>
<name>A0A0P1KRM9_9SACH</name>
<keyword evidence="1" id="KW-0343">GTPase activation</keyword>
<dbReference type="AlphaFoldDB" id="A0A0P1KRM9"/>
<keyword evidence="2" id="KW-0479">Metal-binding</keyword>
<dbReference type="Proteomes" id="UP000236544">
    <property type="component" value="Unassembled WGS sequence"/>
</dbReference>
<keyword evidence="3 5" id="KW-0863">Zinc-finger</keyword>
<dbReference type="Gene3D" id="1.10.220.150">
    <property type="entry name" value="Arf GTPase activating protein"/>
    <property type="match status" value="1"/>
</dbReference>
<proteinExistence type="predicted"/>
<protein>
    <submittedName>
        <fullName evidence="8">LAQU0S05e04940g1_1</fullName>
    </submittedName>
</protein>
<dbReference type="EMBL" id="LN890537">
    <property type="protein sequence ID" value="CUS22419.1"/>
    <property type="molecule type" value="Genomic_DNA"/>
</dbReference>
<feature type="compositionally biased region" description="Low complexity" evidence="6">
    <location>
        <begin position="139"/>
        <end position="151"/>
    </location>
</feature>